<feature type="compositionally biased region" description="Low complexity" evidence="1">
    <location>
        <begin position="40"/>
        <end position="62"/>
    </location>
</feature>
<name>A0AAP0NDK3_LIQFO</name>
<dbReference type="EMBL" id="JBBPBK010000014">
    <property type="protein sequence ID" value="KAK9271352.1"/>
    <property type="molecule type" value="Genomic_DNA"/>
</dbReference>
<evidence type="ECO:0000313" key="2">
    <source>
        <dbReference type="EMBL" id="KAK9271352.1"/>
    </source>
</evidence>
<evidence type="ECO:0000256" key="1">
    <source>
        <dbReference type="SAM" id="MobiDB-lite"/>
    </source>
</evidence>
<feature type="compositionally biased region" description="Basic and acidic residues" evidence="1">
    <location>
        <begin position="17"/>
        <end position="26"/>
    </location>
</feature>
<gene>
    <name evidence="2" type="ORF">L1049_026942</name>
</gene>
<evidence type="ECO:0000313" key="3">
    <source>
        <dbReference type="Proteomes" id="UP001415857"/>
    </source>
</evidence>
<feature type="region of interest" description="Disordered" evidence="1">
    <location>
        <begin position="1"/>
        <end position="62"/>
    </location>
</feature>
<accession>A0AAP0NDK3</accession>
<dbReference type="PANTHER" id="PTHR33871:SF18">
    <property type="entry name" value="F24J8.12 PROTEIN"/>
    <property type="match status" value="1"/>
</dbReference>
<sequence length="309" mass="33555">MGSCISKCRPRPKKCSKSHEECDSVQDKLVISQAPTSPLPLSNTKASSSPSPSPSSSSTNSSFSSFSCSNSTTSISCSSSASSSSILSSKDRSFSNEFLWSCVKENPHIIRVVDHIKANSIKPVPAKIHAQKLDSPAKLVAPPARQSIPQRVVGSSAVPQKRARASSPTLTRQKSFRKEPERPNTGYSAPCRTMRSPSPSRRFTGDNCRNVGTNTPKESCCKRSVGSRTNSVNPVSSLMWKENLRPASPSNNSSRHSSYLKNREMLTHQIGSKIDEVAIGEVLSNMDVDALPMEDIDNPHISLDCFIFL</sequence>
<dbReference type="Proteomes" id="UP001415857">
    <property type="component" value="Unassembled WGS sequence"/>
</dbReference>
<dbReference type="PANTHER" id="PTHR33871">
    <property type="entry name" value="OS05G0503100 PROTEIN-RELATED"/>
    <property type="match status" value="1"/>
</dbReference>
<dbReference type="AlphaFoldDB" id="A0AAP0NDK3"/>
<comment type="caution">
    <text evidence="2">The sequence shown here is derived from an EMBL/GenBank/DDBJ whole genome shotgun (WGS) entry which is preliminary data.</text>
</comment>
<reference evidence="2 3" key="1">
    <citation type="journal article" date="2024" name="Plant J.">
        <title>Genome sequences and population genomics reveal climatic adaptation and genomic divergence between two closely related sweetgum species.</title>
        <authorList>
            <person name="Xu W.Q."/>
            <person name="Ren C.Q."/>
            <person name="Zhang X.Y."/>
            <person name="Comes H.P."/>
            <person name="Liu X.H."/>
            <person name="Li Y.G."/>
            <person name="Kettle C.J."/>
            <person name="Jalonen R."/>
            <person name="Gaisberger H."/>
            <person name="Ma Y.Z."/>
            <person name="Qiu Y.X."/>
        </authorList>
    </citation>
    <scope>NUCLEOTIDE SEQUENCE [LARGE SCALE GENOMIC DNA]</scope>
    <source>
        <strain evidence="2">Hangzhou</strain>
    </source>
</reference>
<organism evidence="2 3">
    <name type="scientific">Liquidambar formosana</name>
    <name type="common">Formosan gum</name>
    <dbReference type="NCBI Taxonomy" id="63359"/>
    <lineage>
        <taxon>Eukaryota</taxon>
        <taxon>Viridiplantae</taxon>
        <taxon>Streptophyta</taxon>
        <taxon>Embryophyta</taxon>
        <taxon>Tracheophyta</taxon>
        <taxon>Spermatophyta</taxon>
        <taxon>Magnoliopsida</taxon>
        <taxon>eudicotyledons</taxon>
        <taxon>Gunneridae</taxon>
        <taxon>Pentapetalae</taxon>
        <taxon>Saxifragales</taxon>
        <taxon>Altingiaceae</taxon>
        <taxon>Liquidambar</taxon>
    </lineage>
</organism>
<keyword evidence="3" id="KW-1185">Reference proteome</keyword>
<feature type="region of interest" description="Disordered" evidence="1">
    <location>
        <begin position="150"/>
        <end position="210"/>
    </location>
</feature>
<protein>
    <submittedName>
        <fullName evidence="2">Uncharacterized protein</fullName>
    </submittedName>
</protein>
<proteinExistence type="predicted"/>